<keyword evidence="12" id="KW-1185">Reference proteome</keyword>
<evidence type="ECO:0000256" key="10">
    <source>
        <dbReference type="RuleBase" id="RU361274"/>
    </source>
</evidence>
<dbReference type="InterPro" id="IPR011324">
    <property type="entry name" value="Cytotoxic_necrot_fac-like_cat"/>
</dbReference>
<evidence type="ECO:0000256" key="2">
    <source>
        <dbReference type="ARBA" id="ARBA00007353"/>
    </source>
</evidence>
<gene>
    <name evidence="11" type="ORF">LepocDRAFT_00003170</name>
</gene>
<evidence type="ECO:0000256" key="5">
    <source>
        <dbReference type="ARBA" id="ARBA00022801"/>
    </source>
</evidence>
<reference evidence="11 12" key="1">
    <citation type="submission" date="2012-04" db="EMBL/GenBank/DDBJ databases">
        <title>Improved High-Quality Draft sequence of Leptothrix ochracea L12.</title>
        <authorList>
            <consortium name="US DOE Joint Genome Institute"/>
            <person name="Lucas S."/>
            <person name="Han J."/>
            <person name="Lapidus A."/>
            <person name="Cheng J.-F."/>
            <person name="Goodwin L."/>
            <person name="Pitluck S."/>
            <person name="Peters L."/>
            <person name="Zeytun A."/>
            <person name="Detter J.C."/>
            <person name="Han C."/>
            <person name="Tapia R."/>
            <person name="Land M."/>
            <person name="Hauser L."/>
            <person name="Kyrpides N."/>
            <person name="Ivanova N."/>
            <person name="Pagani I."/>
            <person name="Stepanauskas R."/>
            <person name="Masland D."/>
            <person name="Poulton N."/>
            <person name="Emerson D."/>
            <person name="Fleming E."/>
            <person name="Woyke T."/>
        </authorList>
    </citation>
    <scope>NUCLEOTIDE SEQUENCE [LARGE SCALE GENOMIC DNA]</scope>
    <source>
        <strain evidence="11 12">L12</strain>
    </source>
</reference>
<dbReference type="EMBL" id="JH660675">
    <property type="protein sequence ID" value="EIM31585.1"/>
    <property type="molecule type" value="Genomic_DNA"/>
</dbReference>
<dbReference type="GO" id="GO:0005507">
    <property type="term" value="F:copper ion binding"/>
    <property type="evidence" value="ECO:0007669"/>
    <property type="project" value="TreeGrafter"/>
</dbReference>
<dbReference type="GO" id="GO:0016787">
    <property type="term" value="F:hydrolase activity"/>
    <property type="evidence" value="ECO:0007669"/>
    <property type="project" value="UniProtKB-KW"/>
</dbReference>
<evidence type="ECO:0000256" key="8">
    <source>
        <dbReference type="ARBA" id="ARBA00048968"/>
    </source>
</evidence>
<protein>
    <recommendedName>
        <fullName evidence="10">Purine nucleoside phosphorylase</fullName>
    </recommendedName>
</protein>
<sequence length="264" mass="28153">MLDDPVSLFPVWPVSARIGACVSTRLGGVSQPPFDQLNLGDHVGDDPDDVAINRKRWAGGLGVDPVWMRQVHGIHAQVLTRSRQARLHGVEADAALTTEPGLACVVGVADCLPILLAVLDASEGGVKQGVAAIHAGWRGLAHGVIENTLQALCRESATSPKHIVAWLGPCIGPTCFEVGTEVHEALKGHDSGQARFVRASTPDKWFADLAGLARDRLHALGIASVHGNDSHATWCTALQSGRYFSHRRDQGRTGRMAAAIWIKS</sequence>
<dbReference type="HOGENOM" id="CLU_065784_1_1_4"/>
<dbReference type="Gene3D" id="3.60.140.10">
    <property type="entry name" value="CNF1/YfiH-like putative cysteine hydrolases"/>
    <property type="match status" value="1"/>
</dbReference>
<evidence type="ECO:0000313" key="11">
    <source>
        <dbReference type="EMBL" id="EIM31585.1"/>
    </source>
</evidence>
<comment type="catalytic activity">
    <reaction evidence="7">
        <text>adenosine + H2O + H(+) = inosine + NH4(+)</text>
        <dbReference type="Rhea" id="RHEA:24408"/>
        <dbReference type="ChEBI" id="CHEBI:15377"/>
        <dbReference type="ChEBI" id="CHEBI:15378"/>
        <dbReference type="ChEBI" id="CHEBI:16335"/>
        <dbReference type="ChEBI" id="CHEBI:17596"/>
        <dbReference type="ChEBI" id="CHEBI:28938"/>
        <dbReference type="EC" id="3.5.4.4"/>
    </reaction>
    <physiologicalReaction direction="left-to-right" evidence="7">
        <dbReference type="Rhea" id="RHEA:24409"/>
    </physiologicalReaction>
</comment>
<dbReference type="NCBIfam" id="TIGR00726">
    <property type="entry name" value="peptidoglycan editing factor PgeF"/>
    <property type="match status" value="1"/>
</dbReference>
<dbReference type="Proteomes" id="UP000053899">
    <property type="component" value="Unassembled WGS sequence"/>
</dbReference>
<accession>I4Z5U3</accession>
<evidence type="ECO:0000256" key="6">
    <source>
        <dbReference type="ARBA" id="ARBA00022833"/>
    </source>
</evidence>
<dbReference type="CDD" id="cd16833">
    <property type="entry name" value="YfiH"/>
    <property type="match status" value="1"/>
</dbReference>
<dbReference type="InterPro" id="IPR003730">
    <property type="entry name" value="Cu_polyphenol_OxRdtase"/>
</dbReference>
<evidence type="ECO:0000256" key="3">
    <source>
        <dbReference type="ARBA" id="ARBA00022679"/>
    </source>
</evidence>
<comment type="catalytic activity">
    <reaction evidence="9">
        <text>S-methyl-5'-thioadenosine + phosphate = 5-(methylsulfanyl)-alpha-D-ribose 1-phosphate + adenine</text>
        <dbReference type="Rhea" id="RHEA:11852"/>
        <dbReference type="ChEBI" id="CHEBI:16708"/>
        <dbReference type="ChEBI" id="CHEBI:17509"/>
        <dbReference type="ChEBI" id="CHEBI:43474"/>
        <dbReference type="ChEBI" id="CHEBI:58533"/>
        <dbReference type="EC" id="2.4.2.28"/>
    </reaction>
    <physiologicalReaction direction="left-to-right" evidence="9">
        <dbReference type="Rhea" id="RHEA:11853"/>
    </physiologicalReaction>
</comment>
<dbReference type="AlphaFoldDB" id="I4Z5U3"/>
<comment type="similarity">
    <text evidence="2 10">Belongs to the purine nucleoside phosphorylase YfiH/LACC1 family.</text>
</comment>
<evidence type="ECO:0000256" key="9">
    <source>
        <dbReference type="ARBA" id="ARBA00049893"/>
    </source>
</evidence>
<name>I4Z5U3_9BURK</name>
<keyword evidence="5" id="KW-0378">Hydrolase</keyword>
<dbReference type="SUPFAM" id="SSF64438">
    <property type="entry name" value="CNF1/YfiH-like putative cysteine hydrolases"/>
    <property type="match status" value="1"/>
</dbReference>
<evidence type="ECO:0000256" key="7">
    <source>
        <dbReference type="ARBA" id="ARBA00047989"/>
    </source>
</evidence>
<dbReference type="PANTHER" id="PTHR30616">
    <property type="entry name" value="UNCHARACTERIZED PROTEIN YFIH"/>
    <property type="match status" value="1"/>
</dbReference>
<comment type="catalytic activity">
    <reaction evidence="8">
        <text>adenosine + phosphate = alpha-D-ribose 1-phosphate + adenine</text>
        <dbReference type="Rhea" id="RHEA:27642"/>
        <dbReference type="ChEBI" id="CHEBI:16335"/>
        <dbReference type="ChEBI" id="CHEBI:16708"/>
        <dbReference type="ChEBI" id="CHEBI:43474"/>
        <dbReference type="ChEBI" id="CHEBI:57720"/>
        <dbReference type="EC" id="2.4.2.1"/>
    </reaction>
    <physiologicalReaction direction="left-to-right" evidence="8">
        <dbReference type="Rhea" id="RHEA:27643"/>
    </physiologicalReaction>
</comment>
<dbReference type="Pfam" id="PF02578">
    <property type="entry name" value="Cu-oxidase_4"/>
    <property type="match status" value="1"/>
</dbReference>
<dbReference type="GO" id="GO:0017061">
    <property type="term" value="F:S-methyl-5-thioadenosine phosphorylase activity"/>
    <property type="evidence" value="ECO:0007669"/>
    <property type="project" value="UniProtKB-EC"/>
</dbReference>
<organism evidence="11 12">
    <name type="scientific">Leptothrix ochracea L12</name>
    <dbReference type="NCBI Taxonomy" id="735332"/>
    <lineage>
        <taxon>Bacteria</taxon>
        <taxon>Pseudomonadati</taxon>
        <taxon>Pseudomonadota</taxon>
        <taxon>Betaproteobacteria</taxon>
        <taxon>Burkholderiales</taxon>
        <taxon>Sphaerotilaceae</taxon>
        <taxon>Leptothrix</taxon>
    </lineage>
</organism>
<keyword evidence="3" id="KW-0808">Transferase</keyword>
<comment type="catalytic activity">
    <reaction evidence="1">
        <text>inosine + phosphate = alpha-D-ribose 1-phosphate + hypoxanthine</text>
        <dbReference type="Rhea" id="RHEA:27646"/>
        <dbReference type="ChEBI" id="CHEBI:17368"/>
        <dbReference type="ChEBI" id="CHEBI:17596"/>
        <dbReference type="ChEBI" id="CHEBI:43474"/>
        <dbReference type="ChEBI" id="CHEBI:57720"/>
        <dbReference type="EC" id="2.4.2.1"/>
    </reaction>
    <physiologicalReaction direction="left-to-right" evidence="1">
        <dbReference type="Rhea" id="RHEA:27647"/>
    </physiologicalReaction>
</comment>
<keyword evidence="6" id="KW-0862">Zinc</keyword>
<dbReference type="InterPro" id="IPR038371">
    <property type="entry name" value="Cu_polyphenol_OxRdtase_sf"/>
</dbReference>
<dbReference type="PANTHER" id="PTHR30616:SF2">
    <property type="entry name" value="PURINE NUCLEOSIDE PHOSPHORYLASE LACC1"/>
    <property type="match status" value="1"/>
</dbReference>
<evidence type="ECO:0000313" key="12">
    <source>
        <dbReference type="Proteomes" id="UP000053899"/>
    </source>
</evidence>
<keyword evidence="4" id="KW-0479">Metal-binding</keyword>
<evidence type="ECO:0000256" key="4">
    <source>
        <dbReference type="ARBA" id="ARBA00022723"/>
    </source>
</evidence>
<dbReference type="OrthoDB" id="4279at2"/>
<proteinExistence type="inferred from homology"/>
<evidence type="ECO:0000256" key="1">
    <source>
        <dbReference type="ARBA" id="ARBA00000553"/>
    </source>
</evidence>